<organism evidence="1 2">
    <name type="scientific">Infirmifilum lucidum</name>
    <dbReference type="NCBI Taxonomy" id="2776706"/>
    <lineage>
        <taxon>Archaea</taxon>
        <taxon>Thermoproteota</taxon>
        <taxon>Thermoprotei</taxon>
        <taxon>Thermofilales</taxon>
        <taxon>Thermofilaceae</taxon>
        <taxon>Infirmifilum</taxon>
    </lineage>
</organism>
<keyword evidence="2" id="KW-1185">Reference proteome</keyword>
<accession>A0A7L9FJJ8</accession>
<proteinExistence type="predicted"/>
<dbReference type="InParanoid" id="A0A7L9FJJ8"/>
<reference evidence="1 2" key="1">
    <citation type="submission" date="2020-10" db="EMBL/GenBank/DDBJ databases">
        <title>Thermofilum lucidum 3507LT sp. nov. a novel member of Thermofilaceae family isolated from Chile hot spring, and proposal of description order Thermofilales.</title>
        <authorList>
            <person name="Zayulina K.S."/>
            <person name="Elcheninov A.G."/>
            <person name="Toshchakov S.V."/>
            <person name="Kublanov I.V."/>
        </authorList>
    </citation>
    <scope>NUCLEOTIDE SEQUENCE [LARGE SCALE GENOMIC DNA]</scope>
    <source>
        <strain evidence="1 2">3507LT</strain>
    </source>
</reference>
<dbReference type="GeneID" id="59148561"/>
<dbReference type="EMBL" id="CP062310">
    <property type="protein sequence ID" value="QOJ79193.1"/>
    <property type="molecule type" value="Genomic_DNA"/>
</dbReference>
<evidence type="ECO:0000313" key="1">
    <source>
        <dbReference type="EMBL" id="QOJ79193.1"/>
    </source>
</evidence>
<name>A0A7L9FJJ8_9CREN</name>
<evidence type="ECO:0000313" key="2">
    <source>
        <dbReference type="Proteomes" id="UP000594121"/>
    </source>
</evidence>
<dbReference type="RefSeq" id="WP_192819165.1">
    <property type="nucleotide sequence ID" value="NZ_CP062310.1"/>
</dbReference>
<protein>
    <submittedName>
        <fullName evidence="1">Uncharacterized protein</fullName>
    </submittedName>
</protein>
<dbReference type="Proteomes" id="UP000594121">
    <property type="component" value="Chromosome"/>
</dbReference>
<dbReference type="AlphaFoldDB" id="A0A7L9FJJ8"/>
<gene>
    <name evidence="1" type="ORF">IG193_01655</name>
</gene>
<sequence length="65" mass="7711">MMREARLARPLNEFDGLVLEPVQVIEGVVGATSWYLYEAFQRQDRQCEFEKWVRVARYNASNLEM</sequence>
<dbReference type="KEGG" id="thel:IG193_01655"/>